<dbReference type="Proteomes" id="UP000054632">
    <property type="component" value="Unassembled WGS sequence"/>
</dbReference>
<evidence type="ECO:0000256" key="1">
    <source>
        <dbReference type="SAM" id="MobiDB-lite"/>
    </source>
</evidence>
<feature type="compositionally biased region" description="Polar residues" evidence="1">
    <location>
        <begin position="29"/>
        <end position="38"/>
    </location>
</feature>
<dbReference type="Proteomes" id="UP000054805">
    <property type="component" value="Unassembled WGS sequence"/>
</dbReference>
<gene>
    <name evidence="2" type="ORF">T4A_5729</name>
    <name evidence="3" type="ORF">T4B_1771</name>
    <name evidence="4" type="ORF">T4B_3146</name>
</gene>
<dbReference type="EMBL" id="JYDS01000054">
    <property type="protein sequence ID" value="KRZ28779.1"/>
    <property type="molecule type" value="Genomic_DNA"/>
</dbReference>
<feature type="region of interest" description="Disordered" evidence="1">
    <location>
        <begin position="29"/>
        <end position="67"/>
    </location>
</feature>
<dbReference type="EMBL" id="JYDS01000054">
    <property type="protein sequence ID" value="KRZ28750.1"/>
    <property type="molecule type" value="Genomic_DNA"/>
</dbReference>
<feature type="compositionally biased region" description="Acidic residues" evidence="1">
    <location>
        <begin position="39"/>
        <end position="67"/>
    </location>
</feature>
<evidence type="ECO:0000313" key="5">
    <source>
        <dbReference type="Proteomes" id="UP000054632"/>
    </source>
</evidence>
<evidence type="ECO:0000313" key="3">
    <source>
        <dbReference type="EMBL" id="KRZ28750.1"/>
    </source>
</evidence>
<proteinExistence type="predicted"/>
<name>A0A0V1J1C4_TRIPS</name>
<keyword evidence="6" id="KW-1185">Reference proteome</keyword>
<comment type="caution">
    <text evidence="4">The sequence shown here is derived from an EMBL/GenBank/DDBJ whole genome shotgun (WGS) entry which is preliminary data.</text>
</comment>
<evidence type="ECO:0000313" key="6">
    <source>
        <dbReference type="Proteomes" id="UP000054805"/>
    </source>
</evidence>
<dbReference type="AlphaFoldDB" id="A0A0V1J1C4"/>
<reference evidence="5 6" key="1">
    <citation type="submission" date="2015-01" db="EMBL/GenBank/DDBJ databases">
        <title>Evolution of Trichinella species and genotypes.</title>
        <authorList>
            <person name="Korhonen P.K."/>
            <person name="Edoardo P."/>
            <person name="Giuseppe L.R."/>
            <person name="Gasser R.B."/>
        </authorList>
    </citation>
    <scope>NUCLEOTIDE SEQUENCE [LARGE SCALE GENOMIC DNA]</scope>
    <source>
        <strain evidence="2">ISS13</strain>
        <strain evidence="4">ISS588</strain>
    </source>
</reference>
<evidence type="ECO:0000313" key="2">
    <source>
        <dbReference type="EMBL" id="KRY70246.1"/>
    </source>
</evidence>
<protein>
    <submittedName>
        <fullName evidence="4">Uncharacterized protein</fullName>
    </submittedName>
</protein>
<organism evidence="4 6">
    <name type="scientific">Trichinella pseudospiralis</name>
    <name type="common">Parasitic roundworm</name>
    <dbReference type="NCBI Taxonomy" id="6337"/>
    <lineage>
        <taxon>Eukaryota</taxon>
        <taxon>Metazoa</taxon>
        <taxon>Ecdysozoa</taxon>
        <taxon>Nematoda</taxon>
        <taxon>Enoplea</taxon>
        <taxon>Dorylaimia</taxon>
        <taxon>Trichinellida</taxon>
        <taxon>Trichinellidae</taxon>
        <taxon>Trichinella</taxon>
    </lineage>
</organism>
<accession>A0A0V1J1C4</accession>
<evidence type="ECO:0000313" key="4">
    <source>
        <dbReference type="EMBL" id="KRZ28779.1"/>
    </source>
</evidence>
<dbReference type="EMBL" id="JYDR01000077">
    <property type="protein sequence ID" value="KRY70246.1"/>
    <property type="molecule type" value="Genomic_DNA"/>
</dbReference>
<sequence length="67" mass="7415">MELTLAEQKKLLNESVIPQLPSCCQYTEQPVSDETLASSEEEDTDISDVASESDDSVVEDSNLDYET</sequence>